<feature type="transmembrane region" description="Helical" evidence="6">
    <location>
        <begin position="232"/>
        <end position="252"/>
    </location>
</feature>
<dbReference type="PANTHER" id="PTHR23501">
    <property type="entry name" value="MAJOR FACILITATOR SUPERFAMILY"/>
    <property type="match status" value="1"/>
</dbReference>
<dbReference type="Gene3D" id="1.20.1250.20">
    <property type="entry name" value="MFS general substrate transporter like domains"/>
    <property type="match status" value="1"/>
</dbReference>
<feature type="transmembrane region" description="Helical" evidence="6">
    <location>
        <begin position="300"/>
        <end position="320"/>
    </location>
</feature>
<feature type="transmembrane region" description="Helical" evidence="6">
    <location>
        <begin position="391"/>
        <end position="408"/>
    </location>
</feature>
<evidence type="ECO:0000256" key="5">
    <source>
        <dbReference type="SAM" id="MobiDB-lite"/>
    </source>
</evidence>
<evidence type="ECO:0000256" key="3">
    <source>
        <dbReference type="ARBA" id="ARBA00022989"/>
    </source>
</evidence>
<evidence type="ECO:0000259" key="7">
    <source>
        <dbReference type="PROSITE" id="PS50850"/>
    </source>
</evidence>
<evidence type="ECO:0000313" key="8">
    <source>
        <dbReference type="EMBL" id="KAK8081415.1"/>
    </source>
</evidence>
<feature type="transmembrane region" description="Helical" evidence="6">
    <location>
        <begin position="264"/>
        <end position="280"/>
    </location>
</feature>
<dbReference type="InterPro" id="IPR020846">
    <property type="entry name" value="MFS_dom"/>
</dbReference>
<evidence type="ECO:0000256" key="6">
    <source>
        <dbReference type="SAM" id="Phobius"/>
    </source>
</evidence>
<keyword evidence="4 6" id="KW-0472">Membrane</keyword>
<feature type="domain" description="Major facilitator superfamily (MFS) profile" evidence="7">
    <location>
        <begin position="35"/>
        <end position="493"/>
    </location>
</feature>
<dbReference type="PANTHER" id="PTHR23501:SF199">
    <property type="entry name" value="MFS EFFLUX TRANSPORTER INPD-RELATED"/>
    <property type="match status" value="1"/>
</dbReference>
<evidence type="ECO:0000256" key="1">
    <source>
        <dbReference type="ARBA" id="ARBA00004141"/>
    </source>
</evidence>
<dbReference type="PROSITE" id="PS50850">
    <property type="entry name" value="MFS"/>
    <property type="match status" value="1"/>
</dbReference>
<evidence type="ECO:0000256" key="2">
    <source>
        <dbReference type="ARBA" id="ARBA00022692"/>
    </source>
</evidence>
<dbReference type="Gene3D" id="1.20.1720.10">
    <property type="entry name" value="Multidrug resistance protein D"/>
    <property type="match status" value="1"/>
</dbReference>
<feature type="transmembrane region" description="Helical" evidence="6">
    <location>
        <begin position="190"/>
        <end position="211"/>
    </location>
</feature>
<reference evidence="8 9" key="1">
    <citation type="submission" date="2023-01" db="EMBL/GenBank/DDBJ databases">
        <title>Analysis of 21 Apiospora genomes using comparative genomics revels a genus with tremendous synthesis potential of carbohydrate active enzymes and secondary metabolites.</title>
        <authorList>
            <person name="Sorensen T."/>
        </authorList>
    </citation>
    <scope>NUCLEOTIDE SEQUENCE [LARGE SCALE GENOMIC DNA]</scope>
    <source>
        <strain evidence="8 9">CBS 83171</strain>
    </source>
</reference>
<comment type="subcellular location">
    <subcellularLocation>
        <location evidence="1">Membrane</location>
        <topology evidence="1">Multi-pass membrane protein</topology>
    </subcellularLocation>
</comment>
<proteinExistence type="predicted"/>
<comment type="caution">
    <text evidence="8">The sequence shown here is derived from an EMBL/GenBank/DDBJ whole genome shotgun (WGS) entry which is preliminary data.</text>
</comment>
<keyword evidence="9" id="KW-1185">Reference proteome</keyword>
<dbReference type="Pfam" id="PF07690">
    <property type="entry name" value="MFS_1"/>
    <property type="match status" value="1"/>
</dbReference>
<feature type="transmembrane region" description="Helical" evidence="6">
    <location>
        <begin position="365"/>
        <end position="385"/>
    </location>
</feature>
<evidence type="ECO:0000256" key="4">
    <source>
        <dbReference type="ARBA" id="ARBA00023136"/>
    </source>
</evidence>
<dbReference type="EMBL" id="JAQQWM010000001">
    <property type="protein sequence ID" value="KAK8081415.1"/>
    <property type="molecule type" value="Genomic_DNA"/>
</dbReference>
<keyword evidence="3 6" id="KW-1133">Transmembrane helix</keyword>
<feature type="transmembrane region" description="Helical" evidence="6">
    <location>
        <begin position="32"/>
        <end position="58"/>
    </location>
</feature>
<feature type="transmembrane region" description="Helical" evidence="6">
    <location>
        <begin position="507"/>
        <end position="525"/>
    </location>
</feature>
<accession>A0ABR1WD20</accession>
<feature type="transmembrane region" description="Helical" evidence="6">
    <location>
        <begin position="157"/>
        <end position="178"/>
    </location>
</feature>
<gene>
    <name evidence="8" type="ORF">PG996_000196</name>
</gene>
<organism evidence="8 9">
    <name type="scientific">Apiospora saccharicola</name>
    <dbReference type="NCBI Taxonomy" id="335842"/>
    <lineage>
        <taxon>Eukaryota</taxon>
        <taxon>Fungi</taxon>
        <taxon>Dikarya</taxon>
        <taxon>Ascomycota</taxon>
        <taxon>Pezizomycotina</taxon>
        <taxon>Sordariomycetes</taxon>
        <taxon>Xylariomycetidae</taxon>
        <taxon>Amphisphaeriales</taxon>
        <taxon>Apiosporaceae</taxon>
        <taxon>Apiospora</taxon>
    </lineage>
</organism>
<dbReference type="InterPro" id="IPR011701">
    <property type="entry name" value="MFS"/>
</dbReference>
<evidence type="ECO:0000313" key="9">
    <source>
        <dbReference type="Proteomes" id="UP001446871"/>
    </source>
</evidence>
<protein>
    <submittedName>
        <fullName evidence="8">MFS general substrate transporter</fullName>
    </submittedName>
</protein>
<feature type="transmembrane region" description="Helical" evidence="6">
    <location>
        <begin position="70"/>
        <end position="88"/>
    </location>
</feature>
<dbReference type="SUPFAM" id="SSF103473">
    <property type="entry name" value="MFS general substrate transporter"/>
    <property type="match status" value="1"/>
</dbReference>
<dbReference type="InterPro" id="IPR036259">
    <property type="entry name" value="MFS_trans_sf"/>
</dbReference>
<dbReference type="CDD" id="cd17502">
    <property type="entry name" value="MFS_Azr1_MDR_like"/>
    <property type="match status" value="1"/>
</dbReference>
<feature type="compositionally biased region" description="Basic and acidic residues" evidence="5">
    <location>
        <begin position="538"/>
        <end position="559"/>
    </location>
</feature>
<feature type="transmembrane region" description="Helical" evidence="6">
    <location>
        <begin position="100"/>
        <end position="119"/>
    </location>
</feature>
<sequence>MSQVHHHEDATTTAHHPEQQGQGDLYLRSWRLAVVITSLCFGILLLGLDMNIIGVAIPRITTDFRSLGDIAWYGSAYLLTITAFQPLFGNLYKFFNAKTVYLVSLILFEIGSVICAAAPSSATLIFGRAFLGFGAAGLLQGALAIIGLSVELDKIPLYQGIVVSSLGISVCLGPILGGVLTDHASWRWCFWINVPVGVCVIAVVFFFVHIGQSSNQANRALDLRKKLSHMDGLGTVLFLGAVCCLLLVLQMGGREWAWRDSRCIGLFVGFAVLTGCFALWQWRRGDRAIIPFRILRKRSIGMGALVLFSLGMSSQTYAYYLPIFFQSAQGVSTTESGVRFIALVLPQIVGLVIVGAVVTKWGYYVPYMLAGVIVTSIGAGFLTTIDTTTPTPVWVAFMVINGLGIGMAQQLPYTALQAVLEPEDVATGNAIAVFSYQLGGALGVALGQTLLLAKLATAVPSHTHGAVSAPQVISAGATGLGQIAGSSAEAETLRALRSAYAEAVRDPLILALAAACLAFPFAAAMERLNIKRIAEERGSKRRVEEEADSGLERKKEDGGGRMLMAVVGPPREKNVVEEAGESVL</sequence>
<dbReference type="Proteomes" id="UP001446871">
    <property type="component" value="Unassembled WGS sequence"/>
</dbReference>
<feature type="transmembrane region" description="Helical" evidence="6">
    <location>
        <begin position="340"/>
        <end position="358"/>
    </location>
</feature>
<keyword evidence="2 6" id="KW-0812">Transmembrane</keyword>
<feature type="transmembrane region" description="Helical" evidence="6">
    <location>
        <begin position="125"/>
        <end position="150"/>
    </location>
</feature>
<name>A0ABR1WD20_9PEZI</name>
<feature type="region of interest" description="Disordered" evidence="5">
    <location>
        <begin position="538"/>
        <end position="584"/>
    </location>
</feature>